<dbReference type="PROSITE" id="PS50158">
    <property type="entry name" value="ZF_CCHC"/>
    <property type="match status" value="1"/>
</dbReference>
<feature type="compositionally biased region" description="Basic residues" evidence="2">
    <location>
        <begin position="133"/>
        <end position="142"/>
    </location>
</feature>
<evidence type="ECO:0000313" key="5">
    <source>
        <dbReference type="Proteomes" id="UP000265515"/>
    </source>
</evidence>
<evidence type="ECO:0000259" key="3">
    <source>
        <dbReference type="PROSITE" id="PS50158"/>
    </source>
</evidence>
<dbReference type="GO" id="GO:0008270">
    <property type="term" value="F:zinc ion binding"/>
    <property type="evidence" value="ECO:0007669"/>
    <property type="project" value="UniProtKB-KW"/>
</dbReference>
<dbReference type="SUPFAM" id="SSF57756">
    <property type="entry name" value="Retrovirus zinc finger-like domains"/>
    <property type="match status" value="1"/>
</dbReference>
<dbReference type="EMBL" id="BFEA01000143">
    <property type="protein sequence ID" value="GBG71198.1"/>
    <property type="molecule type" value="Genomic_DNA"/>
</dbReference>
<dbReference type="GO" id="GO:0003676">
    <property type="term" value="F:nucleic acid binding"/>
    <property type="evidence" value="ECO:0007669"/>
    <property type="project" value="InterPro"/>
</dbReference>
<feature type="compositionally biased region" description="Basic and acidic residues" evidence="2">
    <location>
        <begin position="18"/>
        <end position="52"/>
    </location>
</feature>
<keyword evidence="1" id="KW-0862">Zinc</keyword>
<dbReference type="InterPro" id="IPR001878">
    <property type="entry name" value="Znf_CCHC"/>
</dbReference>
<feature type="compositionally biased region" description="Basic and acidic residues" evidence="2">
    <location>
        <begin position="379"/>
        <end position="394"/>
    </location>
</feature>
<feature type="compositionally biased region" description="Polar residues" evidence="2">
    <location>
        <begin position="98"/>
        <end position="109"/>
    </location>
</feature>
<keyword evidence="5" id="KW-1185">Reference proteome</keyword>
<dbReference type="OrthoDB" id="1914176at2759"/>
<gene>
    <name evidence="4" type="ORF">CBR_g8501</name>
</gene>
<reference evidence="4 5" key="1">
    <citation type="journal article" date="2018" name="Cell">
        <title>The Chara Genome: Secondary Complexity and Implications for Plant Terrestrialization.</title>
        <authorList>
            <person name="Nishiyama T."/>
            <person name="Sakayama H."/>
            <person name="Vries J.D."/>
            <person name="Buschmann H."/>
            <person name="Saint-Marcoux D."/>
            <person name="Ullrich K.K."/>
            <person name="Haas F.B."/>
            <person name="Vanderstraeten L."/>
            <person name="Becker D."/>
            <person name="Lang D."/>
            <person name="Vosolsobe S."/>
            <person name="Rombauts S."/>
            <person name="Wilhelmsson P.K.I."/>
            <person name="Janitza P."/>
            <person name="Kern R."/>
            <person name="Heyl A."/>
            <person name="Rumpler F."/>
            <person name="Villalobos L.I.A.C."/>
            <person name="Clay J.M."/>
            <person name="Skokan R."/>
            <person name="Toyoda A."/>
            <person name="Suzuki Y."/>
            <person name="Kagoshima H."/>
            <person name="Schijlen E."/>
            <person name="Tajeshwar N."/>
            <person name="Catarino B."/>
            <person name="Hetherington A.J."/>
            <person name="Saltykova A."/>
            <person name="Bonnot C."/>
            <person name="Breuninger H."/>
            <person name="Symeonidi A."/>
            <person name="Radhakrishnan G.V."/>
            <person name="Van Nieuwerburgh F."/>
            <person name="Deforce D."/>
            <person name="Chang C."/>
            <person name="Karol K.G."/>
            <person name="Hedrich R."/>
            <person name="Ulvskov P."/>
            <person name="Glockner G."/>
            <person name="Delwiche C.F."/>
            <person name="Petrasek J."/>
            <person name="Van de Peer Y."/>
            <person name="Friml J."/>
            <person name="Beilby M."/>
            <person name="Dolan L."/>
            <person name="Kohara Y."/>
            <person name="Sugano S."/>
            <person name="Fujiyama A."/>
            <person name="Delaux P.-M."/>
            <person name="Quint M."/>
            <person name="TheiBen G."/>
            <person name="Hagemann M."/>
            <person name="Harholt J."/>
            <person name="Dunand C."/>
            <person name="Zachgo S."/>
            <person name="Langdale J."/>
            <person name="Maumus F."/>
            <person name="Straeten D.V.D."/>
            <person name="Gould S.B."/>
            <person name="Rensing S.A."/>
        </authorList>
    </citation>
    <scope>NUCLEOTIDE SEQUENCE [LARGE SCALE GENOMIC DNA]</scope>
    <source>
        <strain evidence="4 5">S276</strain>
    </source>
</reference>
<feature type="compositionally biased region" description="Basic and acidic residues" evidence="2">
    <location>
        <begin position="143"/>
        <end position="154"/>
    </location>
</feature>
<sequence>MASEEPRNHQGGYNSGGGERDRSRDRERDQNWDRDRDRDRERARDGDRDRNQRKGPPRCFKCNSIGHYANQCSWFDAPSTFRDSYRGRSTSPRRGHQAKSSSSGESQMASNIEKLGQNVASLQEYVKLELSKKSKREAKKKVKELAKQREEEERMERERRIARKAEKERKAKEKNLKLAKSVDLQLSLKIGELREEIRHELRRVIKGKAKDVKQACSRSTSDSNGNGVGGVDGLSAMAGRLTINEKRKRGEEPVFEDSPPMEIPPKRTPAKCSFVKPIRLTSRLKSRTPETMLRTKLKRRSRQASNKKIPAECGELGRLRYLDSVRRDLIDLDAKALEALCKKIGIEYRGKINAIFDIADSKASLAYNSAEECEATETDLGKEALDVGSGKDVEGNVEDSDDESEAAIHE</sequence>
<feature type="compositionally biased region" description="Acidic residues" evidence="2">
    <location>
        <begin position="395"/>
        <end position="410"/>
    </location>
</feature>
<feature type="region of interest" description="Disordered" evidence="2">
    <location>
        <begin position="1"/>
        <end position="64"/>
    </location>
</feature>
<feature type="domain" description="CCHC-type" evidence="3">
    <location>
        <begin position="58"/>
        <end position="72"/>
    </location>
</feature>
<organism evidence="4 5">
    <name type="scientific">Chara braunii</name>
    <name type="common">Braun's stonewort</name>
    <dbReference type="NCBI Taxonomy" id="69332"/>
    <lineage>
        <taxon>Eukaryota</taxon>
        <taxon>Viridiplantae</taxon>
        <taxon>Streptophyta</taxon>
        <taxon>Charophyceae</taxon>
        <taxon>Charales</taxon>
        <taxon>Characeae</taxon>
        <taxon>Chara</taxon>
    </lineage>
</organism>
<dbReference type="Gramene" id="GBG71198">
    <property type="protein sequence ID" value="GBG71198"/>
    <property type="gene ID" value="CBR_g8501"/>
</dbReference>
<name>A0A388KMH5_CHABU</name>
<keyword evidence="1" id="KW-0479">Metal-binding</keyword>
<dbReference type="Pfam" id="PF00098">
    <property type="entry name" value="zf-CCHC"/>
    <property type="match status" value="1"/>
</dbReference>
<comment type="caution">
    <text evidence="4">The sequence shown here is derived from an EMBL/GenBank/DDBJ whole genome shotgun (WGS) entry which is preliminary data.</text>
</comment>
<protein>
    <recommendedName>
        <fullName evidence="3">CCHC-type domain-containing protein</fullName>
    </recommendedName>
</protein>
<feature type="region of interest" description="Disordered" evidence="2">
    <location>
        <begin position="133"/>
        <end position="154"/>
    </location>
</feature>
<accession>A0A388KMH5</accession>
<evidence type="ECO:0000313" key="4">
    <source>
        <dbReference type="EMBL" id="GBG71198.1"/>
    </source>
</evidence>
<keyword evidence="1" id="KW-0863">Zinc-finger</keyword>
<feature type="region of interest" description="Disordered" evidence="2">
    <location>
        <begin position="249"/>
        <end position="269"/>
    </location>
</feature>
<dbReference type="Proteomes" id="UP000265515">
    <property type="component" value="Unassembled WGS sequence"/>
</dbReference>
<evidence type="ECO:0000256" key="1">
    <source>
        <dbReference type="PROSITE-ProRule" id="PRU00047"/>
    </source>
</evidence>
<dbReference type="AlphaFoldDB" id="A0A388KMH5"/>
<proteinExistence type="predicted"/>
<feature type="region of interest" description="Disordered" evidence="2">
    <location>
        <begin position="378"/>
        <end position="410"/>
    </location>
</feature>
<dbReference type="InterPro" id="IPR036875">
    <property type="entry name" value="Znf_CCHC_sf"/>
</dbReference>
<evidence type="ECO:0000256" key="2">
    <source>
        <dbReference type="SAM" id="MobiDB-lite"/>
    </source>
</evidence>
<feature type="region of interest" description="Disordered" evidence="2">
    <location>
        <begin position="79"/>
        <end position="109"/>
    </location>
</feature>